<evidence type="ECO:0000313" key="1">
    <source>
        <dbReference type="EMBL" id="KAI9447287.1"/>
    </source>
</evidence>
<organism evidence="1 2">
    <name type="scientific">Russula earlei</name>
    <dbReference type="NCBI Taxonomy" id="71964"/>
    <lineage>
        <taxon>Eukaryota</taxon>
        <taxon>Fungi</taxon>
        <taxon>Dikarya</taxon>
        <taxon>Basidiomycota</taxon>
        <taxon>Agaricomycotina</taxon>
        <taxon>Agaricomycetes</taxon>
        <taxon>Russulales</taxon>
        <taxon>Russulaceae</taxon>
        <taxon>Russula</taxon>
    </lineage>
</organism>
<protein>
    <submittedName>
        <fullName evidence="1">Uncharacterized protein</fullName>
    </submittedName>
</protein>
<dbReference type="EMBL" id="JAGFNK010000590">
    <property type="protein sequence ID" value="KAI9447287.1"/>
    <property type="molecule type" value="Genomic_DNA"/>
</dbReference>
<evidence type="ECO:0000313" key="2">
    <source>
        <dbReference type="Proteomes" id="UP001207468"/>
    </source>
</evidence>
<name>A0ACC0TTE9_9AGAM</name>
<accession>A0ACC0TTE9</accession>
<keyword evidence="2" id="KW-1185">Reference proteome</keyword>
<sequence length="165" mass="18398">MLPASGVPVTLLATGTQDAGRLTIESGMDCQDTMSFISLLALYLEAQSWQPHGPAKQGLKIKIGNSCKCRETKTKEKDLRERKRGHSLPHQEGRMSEEEGQERWAENMIGRGKLRRNTALARGVQSTVNRSVGRNVKTHERWGDRIHCTLFSGHSISSLNTFLTP</sequence>
<comment type="caution">
    <text evidence="1">The sequence shown here is derived from an EMBL/GenBank/DDBJ whole genome shotgun (WGS) entry which is preliminary data.</text>
</comment>
<dbReference type="Proteomes" id="UP001207468">
    <property type="component" value="Unassembled WGS sequence"/>
</dbReference>
<gene>
    <name evidence="1" type="ORF">F5148DRAFT_1153480</name>
</gene>
<proteinExistence type="predicted"/>
<reference evidence="1" key="1">
    <citation type="submission" date="2021-03" db="EMBL/GenBank/DDBJ databases">
        <title>Evolutionary priming and transition to the ectomycorrhizal habit in an iconic lineage of mushroom-forming fungi: is preadaptation a requirement?</title>
        <authorList>
            <consortium name="DOE Joint Genome Institute"/>
            <person name="Looney B.P."/>
            <person name="Miyauchi S."/>
            <person name="Morin E."/>
            <person name="Drula E."/>
            <person name="Courty P.E."/>
            <person name="Chicoki N."/>
            <person name="Fauchery L."/>
            <person name="Kohler A."/>
            <person name="Kuo A."/>
            <person name="LaButti K."/>
            <person name="Pangilinan J."/>
            <person name="Lipzen A."/>
            <person name="Riley R."/>
            <person name="Andreopoulos W."/>
            <person name="He G."/>
            <person name="Johnson J."/>
            <person name="Barry K.W."/>
            <person name="Grigoriev I.V."/>
            <person name="Nagy L."/>
            <person name="Hibbett D."/>
            <person name="Henrissat B."/>
            <person name="Matheny P.B."/>
            <person name="Labbe J."/>
            <person name="Martin A.F."/>
        </authorList>
    </citation>
    <scope>NUCLEOTIDE SEQUENCE</scope>
    <source>
        <strain evidence="1">BPL698</strain>
    </source>
</reference>